<feature type="domain" description="Myb-like" evidence="6">
    <location>
        <begin position="9"/>
        <end position="61"/>
    </location>
</feature>
<evidence type="ECO:0000313" key="8">
    <source>
        <dbReference type="EMBL" id="KAI7739898.1"/>
    </source>
</evidence>
<feature type="region of interest" description="Disordered" evidence="5">
    <location>
        <begin position="119"/>
        <end position="176"/>
    </location>
</feature>
<dbReference type="EMBL" id="JAMZMK010008545">
    <property type="protein sequence ID" value="KAI7739898.1"/>
    <property type="molecule type" value="Genomic_DNA"/>
</dbReference>
<evidence type="ECO:0000259" key="7">
    <source>
        <dbReference type="PROSITE" id="PS51294"/>
    </source>
</evidence>
<dbReference type="FunFam" id="1.10.10.60:FF:000001">
    <property type="entry name" value="MYB-related transcription factor"/>
    <property type="match status" value="1"/>
</dbReference>
<keyword evidence="3" id="KW-0238">DNA-binding</keyword>
<keyword evidence="4" id="KW-0539">Nucleus</keyword>
<evidence type="ECO:0000256" key="5">
    <source>
        <dbReference type="SAM" id="MobiDB-lite"/>
    </source>
</evidence>
<comment type="caution">
    <text evidence="8">The sequence shown here is derived from an EMBL/GenBank/DDBJ whole genome shotgun (WGS) entry which is preliminary data.</text>
</comment>
<gene>
    <name evidence="8" type="ORF">M8C21_020115</name>
</gene>
<dbReference type="GO" id="GO:0005634">
    <property type="term" value="C:nucleus"/>
    <property type="evidence" value="ECO:0007669"/>
    <property type="project" value="UniProtKB-SubCell"/>
</dbReference>
<dbReference type="CDD" id="cd00167">
    <property type="entry name" value="SANT"/>
    <property type="match status" value="2"/>
</dbReference>
<proteinExistence type="predicted"/>
<keyword evidence="2" id="KW-0677">Repeat</keyword>
<dbReference type="InterPro" id="IPR015495">
    <property type="entry name" value="Myb_TF_plants"/>
</dbReference>
<evidence type="ECO:0000259" key="6">
    <source>
        <dbReference type="PROSITE" id="PS50090"/>
    </source>
</evidence>
<sequence length="258" mass="29396">MGRTPCCSKVGLHRGAWSADEDKLLINYIQAHGEGHWRALPSKAGLLRCGKSCRLRWVNYLRPGIKRGNFTSEENDIIIRLRSIHGNRWSLIAMELPGRTDNEIKNHWNAHLWKAVETTANHRSKPSNNKKVKKIKLDQKAETMSQEKSTKVKVVDSAPNYSSSGSSLTSSKNDSVASSSCTLDLRDDDFDFSWLNWTQILEGEDTSTMIDTQQDECFTMDECDLVIAKDDESLMLENLYYEYLNLLNHQDVNEPKSL</sequence>
<reference evidence="8" key="1">
    <citation type="submission" date="2022-06" db="EMBL/GenBank/DDBJ databases">
        <title>Uncovering the hologenomic basis of an extraordinary plant invasion.</title>
        <authorList>
            <person name="Bieker V.C."/>
            <person name="Martin M.D."/>
            <person name="Gilbert T."/>
            <person name="Hodgins K."/>
            <person name="Battlay P."/>
            <person name="Petersen B."/>
            <person name="Wilson J."/>
        </authorList>
    </citation>
    <scope>NUCLEOTIDE SEQUENCE</scope>
    <source>
        <strain evidence="8">AA19_3_7</strain>
        <tissue evidence="8">Leaf</tissue>
    </source>
</reference>
<feature type="domain" description="HTH myb-type" evidence="7">
    <location>
        <begin position="62"/>
        <end position="116"/>
    </location>
</feature>
<dbReference type="SUPFAM" id="SSF46689">
    <property type="entry name" value="Homeodomain-like"/>
    <property type="match status" value="1"/>
</dbReference>
<feature type="compositionally biased region" description="Low complexity" evidence="5">
    <location>
        <begin position="162"/>
        <end position="175"/>
    </location>
</feature>
<dbReference type="Gene3D" id="1.10.10.60">
    <property type="entry name" value="Homeodomain-like"/>
    <property type="match status" value="2"/>
</dbReference>
<dbReference type="InterPro" id="IPR017930">
    <property type="entry name" value="Myb_dom"/>
</dbReference>
<comment type="subcellular location">
    <subcellularLocation>
        <location evidence="1">Nucleus</location>
    </subcellularLocation>
</comment>
<evidence type="ECO:0000256" key="1">
    <source>
        <dbReference type="ARBA" id="ARBA00004123"/>
    </source>
</evidence>
<dbReference type="PANTHER" id="PTHR47999">
    <property type="entry name" value="TRANSCRIPTION FACTOR MYB8-RELATED-RELATED"/>
    <property type="match status" value="1"/>
</dbReference>
<feature type="domain" description="HTH myb-type" evidence="7">
    <location>
        <begin position="9"/>
        <end position="61"/>
    </location>
</feature>
<evidence type="ECO:0000256" key="4">
    <source>
        <dbReference type="ARBA" id="ARBA00023242"/>
    </source>
</evidence>
<dbReference type="Pfam" id="PF00249">
    <property type="entry name" value="Myb_DNA-binding"/>
    <property type="match status" value="2"/>
</dbReference>
<evidence type="ECO:0000256" key="2">
    <source>
        <dbReference type="ARBA" id="ARBA00022737"/>
    </source>
</evidence>
<evidence type="ECO:0000313" key="9">
    <source>
        <dbReference type="Proteomes" id="UP001206925"/>
    </source>
</evidence>
<accession>A0AAD5CE80</accession>
<organism evidence="8 9">
    <name type="scientific">Ambrosia artemisiifolia</name>
    <name type="common">Common ragweed</name>
    <dbReference type="NCBI Taxonomy" id="4212"/>
    <lineage>
        <taxon>Eukaryota</taxon>
        <taxon>Viridiplantae</taxon>
        <taxon>Streptophyta</taxon>
        <taxon>Embryophyta</taxon>
        <taxon>Tracheophyta</taxon>
        <taxon>Spermatophyta</taxon>
        <taxon>Magnoliopsida</taxon>
        <taxon>eudicotyledons</taxon>
        <taxon>Gunneridae</taxon>
        <taxon>Pentapetalae</taxon>
        <taxon>asterids</taxon>
        <taxon>campanulids</taxon>
        <taxon>Asterales</taxon>
        <taxon>Asteraceae</taxon>
        <taxon>Asteroideae</taxon>
        <taxon>Heliantheae alliance</taxon>
        <taxon>Heliantheae</taxon>
        <taxon>Ambrosia</taxon>
    </lineage>
</organism>
<dbReference type="Proteomes" id="UP001206925">
    <property type="component" value="Unassembled WGS sequence"/>
</dbReference>
<dbReference type="PROSITE" id="PS51294">
    <property type="entry name" value="HTH_MYB"/>
    <property type="match status" value="2"/>
</dbReference>
<protein>
    <submittedName>
        <fullName evidence="8">Uncharacterized protein</fullName>
    </submittedName>
</protein>
<feature type="compositionally biased region" description="Basic residues" evidence="5">
    <location>
        <begin position="122"/>
        <end position="134"/>
    </location>
</feature>
<dbReference type="PROSITE" id="PS50090">
    <property type="entry name" value="MYB_LIKE"/>
    <property type="match status" value="2"/>
</dbReference>
<dbReference type="SMART" id="SM00717">
    <property type="entry name" value="SANT"/>
    <property type="match status" value="2"/>
</dbReference>
<name>A0AAD5CE80_AMBAR</name>
<evidence type="ECO:0000256" key="3">
    <source>
        <dbReference type="ARBA" id="ARBA00023125"/>
    </source>
</evidence>
<dbReference type="InterPro" id="IPR001005">
    <property type="entry name" value="SANT/Myb"/>
</dbReference>
<feature type="domain" description="Myb-like" evidence="6">
    <location>
        <begin position="62"/>
        <end position="112"/>
    </location>
</feature>
<keyword evidence="9" id="KW-1185">Reference proteome</keyword>
<dbReference type="PANTHER" id="PTHR47999:SF9">
    <property type="entry name" value="TRANSCRIPTION REPRESSOR MYB5-LIKE"/>
    <property type="match status" value="1"/>
</dbReference>
<dbReference type="InterPro" id="IPR009057">
    <property type="entry name" value="Homeodomain-like_sf"/>
</dbReference>
<dbReference type="GO" id="GO:0003677">
    <property type="term" value="F:DNA binding"/>
    <property type="evidence" value="ECO:0007669"/>
    <property type="project" value="UniProtKB-KW"/>
</dbReference>
<dbReference type="AlphaFoldDB" id="A0AAD5CE80"/>